<dbReference type="STRING" id="1183438.GKIL_3547"/>
<dbReference type="AlphaFoldDB" id="U5QLM2"/>
<dbReference type="RefSeq" id="WP_023175100.1">
    <property type="nucleotide sequence ID" value="NC_022600.1"/>
</dbReference>
<keyword evidence="2" id="KW-0732">Signal</keyword>
<evidence type="ECO:0000313" key="3">
    <source>
        <dbReference type="EMBL" id="AGY59793.1"/>
    </source>
</evidence>
<feature type="chain" id="PRO_5004664060" evidence="2">
    <location>
        <begin position="22"/>
        <end position="182"/>
    </location>
</feature>
<gene>
    <name evidence="3" type="ORF">GKIL_3547</name>
</gene>
<dbReference type="KEGG" id="glj:GKIL_3547"/>
<protein>
    <submittedName>
        <fullName evidence="3">Uncharacterized protein</fullName>
    </submittedName>
</protein>
<dbReference type="Proteomes" id="UP000017396">
    <property type="component" value="Chromosome"/>
</dbReference>
<evidence type="ECO:0000313" key="4">
    <source>
        <dbReference type="Proteomes" id="UP000017396"/>
    </source>
</evidence>
<reference evidence="3 4" key="1">
    <citation type="journal article" date="2013" name="PLoS ONE">
        <title>Cultivation and Complete Genome Sequencing of Gloeobacter kilaueensis sp. nov., from a Lava Cave in Kilauea Caldera, Hawai'i.</title>
        <authorList>
            <person name="Saw J.H."/>
            <person name="Schatz M."/>
            <person name="Brown M.V."/>
            <person name="Kunkel D.D."/>
            <person name="Foster J.S."/>
            <person name="Shick H."/>
            <person name="Christensen S."/>
            <person name="Hou S."/>
            <person name="Wan X."/>
            <person name="Donachie S.P."/>
        </authorList>
    </citation>
    <scope>NUCLEOTIDE SEQUENCE [LARGE SCALE GENOMIC DNA]</scope>
    <source>
        <strain evidence="4">JS</strain>
    </source>
</reference>
<organism evidence="3 4">
    <name type="scientific">Gloeobacter kilaueensis (strain ATCC BAA-2537 / CCAP 1431/1 / ULC 316 / JS1)</name>
    <dbReference type="NCBI Taxonomy" id="1183438"/>
    <lineage>
        <taxon>Bacteria</taxon>
        <taxon>Bacillati</taxon>
        <taxon>Cyanobacteriota</taxon>
        <taxon>Cyanophyceae</taxon>
        <taxon>Gloeobacterales</taxon>
        <taxon>Gloeobacteraceae</taxon>
        <taxon>Gloeobacter</taxon>
    </lineage>
</organism>
<evidence type="ECO:0000256" key="1">
    <source>
        <dbReference type="SAM" id="MobiDB-lite"/>
    </source>
</evidence>
<keyword evidence="4" id="KW-1185">Reference proteome</keyword>
<feature type="signal peptide" evidence="2">
    <location>
        <begin position="1"/>
        <end position="21"/>
    </location>
</feature>
<feature type="region of interest" description="Disordered" evidence="1">
    <location>
        <begin position="140"/>
        <end position="171"/>
    </location>
</feature>
<dbReference type="EMBL" id="CP003587">
    <property type="protein sequence ID" value="AGY59793.1"/>
    <property type="molecule type" value="Genomic_DNA"/>
</dbReference>
<evidence type="ECO:0000256" key="2">
    <source>
        <dbReference type="SAM" id="SignalP"/>
    </source>
</evidence>
<sequence>MKKTILLTIASSLLIAGAAWASKALQGVALPPVAADPPVRIDEVNSSLQDEEFRGPNMIWDTTIALRNTSAQPIDNLELELTMADVQGTIMTRLSCPMSGLKLLPNTSTRKRLRELYLAWPGVIAAAQVKSVVFADGSRWPAEPAKPSVSETTSPDPARAPSIPATFPARSPVCTANLQPAR</sequence>
<dbReference type="HOGENOM" id="CLU_127027_0_0_3"/>
<accession>U5QLM2</accession>
<name>U5QLM2_GLOK1</name>
<proteinExistence type="predicted"/>